<proteinExistence type="predicted"/>
<reference evidence="2" key="1">
    <citation type="journal article" date="2009" name="Rice">
        <title>De Novo Next Generation Sequencing of Plant Genomes.</title>
        <authorList>
            <person name="Rounsley S."/>
            <person name="Marri P.R."/>
            <person name="Yu Y."/>
            <person name="He R."/>
            <person name="Sisneros N."/>
            <person name="Goicoechea J.L."/>
            <person name="Lee S.J."/>
            <person name="Angelova A."/>
            <person name="Kudrna D."/>
            <person name="Luo M."/>
            <person name="Affourtit J."/>
            <person name="Desany B."/>
            <person name="Knight J."/>
            <person name="Niazi F."/>
            <person name="Egholm M."/>
            <person name="Wing R.A."/>
        </authorList>
    </citation>
    <scope>NUCLEOTIDE SEQUENCE [LARGE SCALE GENOMIC DNA]</scope>
    <source>
        <strain evidence="2">cv. IRGC 105608</strain>
    </source>
</reference>
<evidence type="ECO:0000313" key="3">
    <source>
        <dbReference type="Proteomes" id="UP000026960"/>
    </source>
</evidence>
<reference evidence="2" key="2">
    <citation type="submission" date="2015-03" db="UniProtKB">
        <authorList>
            <consortium name="EnsemblPlants"/>
        </authorList>
    </citation>
    <scope>IDENTIFICATION</scope>
</reference>
<protein>
    <submittedName>
        <fullName evidence="2">Uncharacterized protein</fullName>
    </submittedName>
</protein>
<accession>A0A0D3ERD6</accession>
<organism evidence="2">
    <name type="scientific">Oryza barthii</name>
    <dbReference type="NCBI Taxonomy" id="65489"/>
    <lineage>
        <taxon>Eukaryota</taxon>
        <taxon>Viridiplantae</taxon>
        <taxon>Streptophyta</taxon>
        <taxon>Embryophyta</taxon>
        <taxon>Tracheophyta</taxon>
        <taxon>Spermatophyta</taxon>
        <taxon>Magnoliopsida</taxon>
        <taxon>Liliopsida</taxon>
        <taxon>Poales</taxon>
        <taxon>Poaceae</taxon>
        <taxon>BOP clade</taxon>
        <taxon>Oryzoideae</taxon>
        <taxon>Oryzeae</taxon>
        <taxon>Oryzinae</taxon>
        <taxon>Oryza</taxon>
    </lineage>
</organism>
<dbReference type="Proteomes" id="UP000026960">
    <property type="component" value="Chromosome 1"/>
</dbReference>
<evidence type="ECO:0000256" key="1">
    <source>
        <dbReference type="SAM" id="MobiDB-lite"/>
    </source>
</evidence>
<dbReference type="AlphaFoldDB" id="A0A0D3ERD6"/>
<name>A0A0D3ERD6_9ORYZ</name>
<evidence type="ECO:0000313" key="2">
    <source>
        <dbReference type="EnsemblPlants" id="OBART01G23180.1"/>
    </source>
</evidence>
<keyword evidence="3" id="KW-1185">Reference proteome</keyword>
<dbReference type="PaxDb" id="65489-OBART01G23180.1"/>
<sequence length="268" mass="29530">MARERRIRCSRRWIRRLPRRRRRRRWSLVAGAKMMAVVLDLELPDPVSAAAPLLNPRRGAAGVGSGADGDARQEVATARRGQEGVDGRCGAACPCWWRREGDAGGVTVTPWMAMHEARSDTWPCLAGVCVRRKPAWVAWVLAVAVVTDDGITGESLARPWAGMTTTPLGVVPLLGGVHQEPFAHNGSHRWTPAMPPKPYKSSCLTRPSLPCFRSLLYRGCSAFLFGCCWVESELLHCKGATKLGNDDTVLQSLYRIVDASCVQEMVLW</sequence>
<dbReference type="Gramene" id="OBART01G23180.1">
    <property type="protein sequence ID" value="OBART01G23180.1"/>
    <property type="gene ID" value="OBART01G23180"/>
</dbReference>
<dbReference type="HOGENOM" id="CLU_1039641_0_0_1"/>
<dbReference type="EnsemblPlants" id="OBART01G23180.1">
    <property type="protein sequence ID" value="OBART01G23180.1"/>
    <property type="gene ID" value="OBART01G23180"/>
</dbReference>
<feature type="region of interest" description="Disordered" evidence="1">
    <location>
        <begin position="59"/>
        <end position="81"/>
    </location>
</feature>